<dbReference type="OrthoDB" id="2621377at2"/>
<dbReference type="EMBL" id="CP003383">
    <property type="protein sequence ID" value="AFZ69599.1"/>
    <property type="molecule type" value="Genomic_DNA"/>
</dbReference>
<proteinExistence type="predicted"/>
<name>L0A866_DEIPD</name>
<keyword evidence="1" id="KW-0614">Plasmid</keyword>
<organism evidence="1 2">
    <name type="scientific">Deinococcus peraridilitoris (strain DSM 19664 / LMG 22246 / CIP 109416 / KR-200)</name>
    <dbReference type="NCBI Taxonomy" id="937777"/>
    <lineage>
        <taxon>Bacteria</taxon>
        <taxon>Thermotogati</taxon>
        <taxon>Deinococcota</taxon>
        <taxon>Deinococci</taxon>
        <taxon>Deinococcales</taxon>
        <taxon>Deinococcaceae</taxon>
        <taxon>Deinococcus</taxon>
    </lineage>
</organism>
<evidence type="ECO:0000313" key="1">
    <source>
        <dbReference type="EMBL" id="AFZ69599.1"/>
    </source>
</evidence>
<reference evidence="2" key="1">
    <citation type="submission" date="2012-03" db="EMBL/GenBank/DDBJ databases">
        <title>Complete sequence of plasmid 1 of Deinococcus peraridilitoris DSM 19664.</title>
        <authorList>
            <person name="Lucas S."/>
            <person name="Copeland A."/>
            <person name="Lapidus A."/>
            <person name="Glavina del Rio T."/>
            <person name="Dalin E."/>
            <person name="Tice H."/>
            <person name="Bruce D."/>
            <person name="Goodwin L."/>
            <person name="Pitluck S."/>
            <person name="Peters L."/>
            <person name="Mikhailova N."/>
            <person name="Lu M."/>
            <person name="Kyrpides N."/>
            <person name="Mavromatis K."/>
            <person name="Ivanova N."/>
            <person name="Brettin T."/>
            <person name="Detter J.C."/>
            <person name="Han C."/>
            <person name="Larimer F."/>
            <person name="Land M."/>
            <person name="Hauser L."/>
            <person name="Markowitz V."/>
            <person name="Cheng J.-F."/>
            <person name="Hugenholtz P."/>
            <person name="Woyke T."/>
            <person name="Wu D."/>
            <person name="Pukall R."/>
            <person name="Steenblock K."/>
            <person name="Brambilla E."/>
            <person name="Klenk H.-P."/>
            <person name="Eisen J.A."/>
        </authorList>
    </citation>
    <scope>NUCLEOTIDE SEQUENCE [LARGE SCALE GENOMIC DNA]</scope>
    <source>
        <strain evidence="2">DSM 19664 / LMG 22246 / CIP 109416 / KR-200</strain>
        <plasmid evidence="2">Plasmid pDEIPE01</plasmid>
    </source>
</reference>
<geneLocation type="plasmid" evidence="1 2">
    <name>pDEIPE01</name>
</geneLocation>
<sequence length="157" mass="17812">MVVPSIELPEHLLQNFQPAYEHASTAIWWRFDDTAYPEPNFFDNPGVLLPWWSTQLALLAQGAKTVELQFMEGPYALTLRALDCDLIEVSAPPDLPAPIVVTLPALVRSVQDALSRVAPAFESHPKVQHLAQGLRDTVEELDRQLLYRERRARSRDE</sequence>
<dbReference type="RefSeq" id="WP_015231500.1">
    <property type="nucleotide sequence ID" value="NC_019789.1"/>
</dbReference>
<dbReference type="AlphaFoldDB" id="L0A866"/>
<dbReference type="HOGENOM" id="CLU_1675028_0_0_0"/>
<protein>
    <submittedName>
        <fullName evidence="1">Uncharacterized protein</fullName>
    </submittedName>
</protein>
<keyword evidence="2" id="KW-1185">Reference proteome</keyword>
<dbReference type="Proteomes" id="UP000010467">
    <property type="component" value="Plasmid pDEIPE01"/>
</dbReference>
<accession>L0A866</accession>
<gene>
    <name evidence="1" type="ordered locus">Deipe_4242</name>
</gene>
<dbReference type="KEGG" id="dpd:Deipe_4242"/>
<evidence type="ECO:0000313" key="2">
    <source>
        <dbReference type="Proteomes" id="UP000010467"/>
    </source>
</evidence>